<comment type="caution">
    <text evidence="1">The sequence shown here is derived from an EMBL/GenBank/DDBJ whole genome shotgun (WGS) entry which is preliminary data.</text>
</comment>
<dbReference type="EMBL" id="MUBC01000039">
    <property type="protein sequence ID" value="ONM43003.1"/>
    <property type="molecule type" value="Genomic_DNA"/>
</dbReference>
<dbReference type="STRING" id="254161.SAMN05216256_12521"/>
<dbReference type="Proteomes" id="UP000242847">
    <property type="component" value="Unassembled WGS sequence"/>
</dbReference>
<dbReference type="OrthoDB" id="9865268at2"/>
<reference evidence="1 2" key="1">
    <citation type="submission" date="2017-01" db="EMBL/GenBank/DDBJ databases">
        <title>Draft genome sequence of Pseudomonas pachastrellae type strain CCUG 46540T from a deep sea.</title>
        <authorList>
            <person name="Gomila M."/>
            <person name="Mulet M."/>
            <person name="Lalucat J."/>
            <person name="Garcia-Valdes E."/>
        </authorList>
    </citation>
    <scope>NUCLEOTIDE SEQUENCE [LARGE SCALE GENOMIC DNA]</scope>
    <source>
        <strain evidence="1 2">CCUG 46540</strain>
    </source>
</reference>
<proteinExistence type="predicted"/>
<accession>A0A1S8DC80</accession>
<name>A0A1S8DC80_9GAMM</name>
<protein>
    <submittedName>
        <fullName evidence="1">Uncharacterized protein</fullName>
    </submittedName>
</protein>
<dbReference type="AlphaFoldDB" id="A0A1S8DC80"/>
<evidence type="ECO:0000313" key="2">
    <source>
        <dbReference type="Proteomes" id="UP000242847"/>
    </source>
</evidence>
<organism evidence="1 2">
    <name type="scientific">Halopseudomonas pachastrellae</name>
    <dbReference type="NCBI Taxonomy" id="254161"/>
    <lineage>
        <taxon>Bacteria</taxon>
        <taxon>Pseudomonadati</taxon>
        <taxon>Pseudomonadota</taxon>
        <taxon>Gammaproteobacteria</taxon>
        <taxon>Pseudomonadales</taxon>
        <taxon>Pseudomonadaceae</taxon>
        <taxon>Halopseudomonas</taxon>
    </lineage>
</organism>
<gene>
    <name evidence="1" type="ORF">BXT89_15215</name>
</gene>
<dbReference type="RefSeq" id="WP_083728534.1">
    <property type="nucleotide sequence ID" value="NZ_FOUD01000025.1"/>
</dbReference>
<sequence length="253" mass="27842">MSPADECVEHRAAAQLGYRIGVFACNEKLAEIFLRRVQWYRDVLKTAMQRVGGRFRFELAKSAGGKLQAAGYDELHVLIDASDSAAELDLFLPCAGIVHAHFVGRNAPPVPSGVRSYAWRSLEEAASFWARFYLSTEHASLAVNCSDELSWIADGLVGVGEHAWSVSTKGALTTLHERIDESCWRNIQRNIVVVEAPVGWRIRSLEKVRSALYAPTGAEPEILVLLSPHFVGCSLSWLCFIGAGEQLGQMAAR</sequence>
<evidence type="ECO:0000313" key="1">
    <source>
        <dbReference type="EMBL" id="ONM43003.1"/>
    </source>
</evidence>
<keyword evidence="2" id="KW-1185">Reference proteome</keyword>